<feature type="region of interest" description="Disordered" evidence="2">
    <location>
        <begin position="100"/>
        <end position="273"/>
    </location>
</feature>
<feature type="coiled-coil region" evidence="1">
    <location>
        <begin position="1105"/>
        <end position="1139"/>
    </location>
</feature>
<proteinExistence type="predicted"/>
<feature type="compositionally biased region" description="Acidic residues" evidence="2">
    <location>
        <begin position="1314"/>
        <end position="1328"/>
    </location>
</feature>
<organism evidence="4">
    <name type="scientific">Capitella teleta</name>
    <name type="common">Polychaete worm</name>
    <dbReference type="NCBI Taxonomy" id="283909"/>
    <lineage>
        <taxon>Eukaryota</taxon>
        <taxon>Metazoa</taxon>
        <taxon>Spiralia</taxon>
        <taxon>Lophotrochozoa</taxon>
        <taxon>Annelida</taxon>
        <taxon>Polychaeta</taxon>
        <taxon>Sedentaria</taxon>
        <taxon>Scolecida</taxon>
        <taxon>Capitellidae</taxon>
        <taxon>Capitella</taxon>
    </lineage>
</organism>
<feature type="compositionally biased region" description="Acidic residues" evidence="2">
    <location>
        <begin position="1251"/>
        <end position="1261"/>
    </location>
</feature>
<feature type="compositionally biased region" description="Acidic residues" evidence="2">
    <location>
        <begin position="115"/>
        <end position="159"/>
    </location>
</feature>
<dbReference type="Pfam" id="PF00010">
    <property type="entry name" value="HLH"/>
    <property type="match status" value="1"/>
</dbReference>
<dbReference type="InterPro" id="IPR036638">
    <property type="entry name" value="HLH_DNA-bd_sf"/>
</dbReference>
<evidence type="ECO:0000313" key="6">
    <source>
        <dbReference type="Proteomes" id="UP000014760"/>
    </source>
</evidence>
<name>R7U9T2_CAPTE</name>
<keyword evidence="1" id="KW-0175">Coiled coil</keyword>
<feature type="region of interest" description="Disordered" evidence="2">
    <location>
        <begin position="686"/>
        <end position="707"/>
    </location>
</feature>
<dbReference type="PROSITE" id="PS50888">
    <property type="entry name" value="BHLH"/>
    <property type="match status" value="1"/>
</dbReference>
<accession>R7U9T2</accession>
<evidence type="ECO:0000313" key="5">
    <source>
        <dbReference type="EnsemblMetazoa" id="CapteP224028"/>
    </source>
</evidence>
<reference evidence="6" key="1">
    <citation type="submission" date="2012-12" db="EMBL/GenBank/DDBJ databases">
        <authorList>
            <person name="Hellsten U."/>
            <person name="Grimwood J."/>
            <person name="Chapman J.A."/>
            <person name="Shapiro H."/>
            <person name="Aerts A."/>
            <person name="Otillar R.P."/>
            <person name="Terry A.Y."/>
            <person name="Boore J.L."/>
            <person name="Simakov O."/>
            <person name="Marletaz F."/>
            <person name="Cho S.-J."/>
            <person name="Edsinger-Gonzales E."/>
            <person name="Havlak P."/>
            <person name="Kuo D.-H."/>
            <person name="Larsson T."/>
            <person name="Lv J."/>
            <person name="Arendt D."/>
            <person name="Savage R."/>
            <person name="Osoegawa K."/>
            <person name="de Jong P."/>
            <person name="Lindberg D.R."/>
            <person name="Seaver E.C."/>
            <person name="Weisblat D.A."/>
            <person name="Putnam N.H."/>
            <person name="Grigoriev I.V."/>
            <person name="Rokhsar D.S."/>
        </authorList>
    </citation>
    <scope>NUCLEOTIDE SEQUENCE</scope>
    <source>
        <strain evidence="6">I ESC-2004</strain>
    </source>
</reference>
<gene>
    <name evidence="4" type="ORF">CAPTEDRAFT_224028</name>
</gene>
<dbReference type="SUPFAM" id="SSF47459">
    <property type="entry name" value="HLH, helix-loop-helix DNA-binding domain"/>
    <property type="match status" value="1"/>
</dbReference>
<feature type="compositionally biased region" description="Basic and acidic residues" evidence="2">
    <location>
        <begin position="73"/>
        <end position="84"/>
    </location>
</feature>
<keyword evidence="6" id="KW-1185">Reference proteome</keyword>
<dbReference type="PROSITE" id="PS51257">
    <property type="entry name" value="PROKAR_LIPOPROTEIN"/>
    <property type="match status" value="1"/>
</dbReference>
<dbReference type="SMART" id="SM00353">
    <property type="entry name" value="HLH"/>
    <property type="match status" value="1"/>
</dbReference>
<dbReference type="OrthoDB" id="6119313at2759"/>
<dbReference type="EMBL" id="KB303819">
    <property type="protein sequence ID" value="ELU02749.1"/>
    <property type="molecule type" value="Genomic_DNA"/>
</dbReference>
<dbReference type="HOGENOM" id="CLU_257823_0_0_1"/>
<feature type="compositionally biased region" description="Acidic residues" evidence="2">
    <location>
        <begin position="183"/>
        <end position="198"/>
    </location>
</feature>
<evidence type="ECO:0000256" key="2">
    <source>
        <dbReference type="SAM" id="MobiDB-lite"/>
    </source>
</evidence>
<evidence type="ECO:0000313" key="4">
    <source>
        <dbReference type="EMBL" id="ELU02749.1"/>
    </source>
</evidence>
<feature type="compositionally biased region" description="Basic and acidic residues" evidence="2">
    <location>
        <begin position="199"/>
        <end position="208"/>
    </location>
</feature>
<dbReference type="Gene3D" id="4.10.280.10">
    <property type="entry name" value="Helix-loop-helix DNA-binding domain"/>
    <property type="match status" value="1"/>
</dbReference>
<sequence>MKKSSNVLLNVVVSCPVSPSQKRQLQKLHPVVVIQGSPIAQEKSYPVASSEENCENNASMETENDVAIQLPASEEKTKSSESAKLDSLIAEVENRLSQALWDLPEESMQENLTSESEEESSSEDGNEDDGEEEEEEEEKEGEEEAEEGEEKEDGEEEDERQSKIQEVLRKAQDYEHIESEFGVNDDEVILIEDDDEEVEERKDEKEEKMEEGEEKENREIILETDEVYNEDSSCEITLEEEAPKSDLAKTEETKETDNPCSVFEKPGPKSAKTASAFCSDTLEKYLEENAALNRPTQDAISEYFEPDVDEIDGHVFMSFASREALRKHQAVHRVEASMNSGKGKGRGRGKGRGGKAHHKAPTGSKTDIFRKLKSDCIESLGFNLRPHFGKRGMGRRKAGGRLKMRRGLSLTDSERQPSKGLIYGRRYNGRFASKQLVHYHESKERKIVRRRPCDLRFDSVPVTSSMAAQAVSALQLSNRPVCEKDGCRYGCICHLCDSVYMDAHVLSPPSADLPPCGQSHCRLGCVCDSLNNVTQPQRVRSSYVVEKNDDRSSSRRSSRVTQRPSYANLANPKSPFFQEQVAVKTVKSVGKKRKRPLTQQQQPIPVASSTPNVPIGKMYPMDRELNAKHIKEVVTIDNKDGKSKQVMVFKVHQEFPENEPSPEQSSDDDIGPLVGSAAGAARASLYTSVRAPRRNSRKSSSPPSSSLLEEAIPKVRLVLLQKHSEKGEKAGLALLEVVSYSDWEDIAVNLYNFLVTVMARKLTLQSASIKNFRITMLKQRARPLSLPLSLQKRLGREQALPDIRILLSRKLGGFVPKRSNSTSNPAGCDESTPPVKNPLPPTLKASEEEEESSGISGFNSLKMSTPSMIRHGKPLTIQTPSRVLRLVPETKNGEICAMQQQSEVANCEVIDVDAETEKSSIVDKGGSRVLIHCKDGSMRMTCVDSGGEQHMDLSDLGSTRMPCEEEVIELSSEDEEDDVDITSAFISHGKSAARELRDIVGIEPPAIRRPADHKKMRKQSHNVRSSDPLTFQEELLMCEDIVDDNTPKTAIAADKVRKYRKISRERRRRSDISCRFQILAKFFFPDSVKSSVPKHSILLETINHIKFLESRHSELMAQHEDLTKRKNQLTARLALMKRAGDVAASVKDETTGEVKTIREQFAEYLLQNETETLSVNGWAVPSDKPSEINLPEKATRRILKRKDITQTIQPPRVIKRSDSLDMDISSIIDNVMETTPQVSPTPDVPKIKIEPEEEVTEEVTEEPPAKKQRRENSDVTIPDIGVKVDTDTENVVKVVQYKNDKGETFKILLKEAEESGESSYEEEDEEKEEEHNYAVVKSAYQQAMTNNSM</sequence>
<dbReference type="GO" id="GO:0046983">
    <property type="term" value="F:protein dimerization activity"/>
    <property type="evidence" value="ECO:0007669"/>
    <property type="project" value="InterPro"/>
</dbReference>
<feature type="region of interest" description="Disordered" evidence="2">
    <location>
        <begin position="541"/>
        <end position="571"/>
    </location>
</feature>
<feature type="domain" description="BHLH" evidence="3">
    <location>
        <begin position="1056"/>
        <end position="1108"/>
    </location>
</feature>
<feature type="compositionally biased region" description="Basic and acidic residues" evidence="2">
    <location>
        <begin position="241"/>
        <end position="257"/>
    </location>
</feature>
<dbReference type="EnsemblMetazoa" id="CapteT224028">
    <property type="protein sequence ID" value="CapteP224028"/>
    <property type="gene ID" value="CapteG224028"/>
</dbReference>
<dbReference type="InterPro" id="IPR011598">
    <property type="entry name" value="bHLH_dom"/>
</dbReference>
<dbReference type="Proteomes" id="UP000014760">
    <property type="component" value="Unassembled WGS sequence"/>
</dbReference>
<feature type="compositionally biased region" description="Polar residues" evidence="2">
    <location>
        <begin position="597"/>
        <end position="612"/>
    </location>
</feature>
<feature type="region of interest" description="Disordered" evidence="2">
    <location>
        <begin position="1251"/>
        <end position="1273"/>
    </location>
</feature>
<feature type="compositionally biased region" description="Basic and acidic residues" evidence="2">
    <location>
        <begin position="160"/>
        <end position="179"/>
    </location>
</feature>
<feature type="region of interest" description="Disordered" evidence="2">
    <location>
        <begin position="655"/>
        <end position="674"/>
    </location>
</feature>
<feature type="region of interest" description="Disordered" evidence="2">
    <location>
        <begin position="43"/>
        <end position="84"/>
    </location>
</feature>
<feature type="compositionally biased region" description="Basic residues" evidence="2">
    <location>
        <begin position="343"/>
        <end position="360"/>
    </location>
</feature>
<feature type="compositionally biased region" description="Acidic residues" evidence="2">
    <location>
        <begin position="222"/>
        <end position="240"/>
    </location>
</feature>
<feature type="region of interest" description="Disordered" evidence="2">
    <location>
        <begin position="1312"/>
        <end position="1333"/>
    </location>
</feature>
<feature type="region of interest" description="Disordered" evidence="2">
    <location>
        <begin position="816"/>
        <end position="859"/>
    </location>
</feature>
<feature type="region of interest" description="Disordered" evidence="2">
    <location>
        <begin position="333"/>
        <end position="363"/>
    </location>
</feature>
<reference evidence="4 6" key="2">
    <citation type="journal article" date="2013" name="Nature">
        <title>Insights into bilaterian evolution from three spiralian genomes.</title>
        <authorList>
            <person name="Simakov O."/>
            <person name="Marletaz F."/>
            <person name="Cho S.J."/>
            <person name="Edsinger-Gonzales E."/>
            <person name="Havlak P."/>
            <person name="Hellsten U."/>
            <person name="Kuo D.H."/>
            <person name="Larsson T."/>
            <person name="Lv J."/>
            <person name="Arendt D."/>
            <person name="Savage R."/>
            <person name="Osoegawa K."/>
            <person name="de Jong P."/>
            <person name="Grimwood J."/>
            <person name="Chapman J.A."/>
            <person name="Shapiro H."/>
            <person name="Aerts A."/>
            <person name="Otillar R.P."/>
            <person name="Terry A.Y."/>
            <person name="Boore J.L."/>
            <person name="Grigoriev I.V."/>
            <person name="Lindberg D.R."/>
            <person name="Seaver E.C."/>
            <person name="Weisblat D.A."/>
            <person name="Putnam N.H."/>
            <person name="Rokhsar D.S."/>
        </authorList>
    </citation>
    <scope>NUCLEOTIDE SEQUENCE</scope>
    <source>
        <strain evidence="4 6">I ESC-2004</strain>
    </source>
</reference>
<dbReference type="EMBL" id="AMQN01008727">
    <property type="status" value="NOT_ANNOTATED_CDS"/>
    <property type="molecule type" value="Genomic_DNA"/>
</dbReference>
<feature type="region of interest" description="Disordered" evidence="2">
    <location>
        <begin position="588"/>
        <end position="615"/>
    </location>
</feature>
<evidence type="ECO:0000256" key="1">
    <source>
        <dbReference type="SAM" id="Coils"/>
    </source>
</evidence>
<protein>
    <recommendedName>
        <fullName evidence="3">BHLH domain-containing protein</fullName>
    </recommendedName>
</protein>
<reference evidence="5" key="3">
    <citation type="submission" date="2015-06" db="UniProtKB">
        <authorList>
            <consortium name="EnsemblMetazoa"/>
        </authorList>
    </citation>
    <scope>IDENTIFICATION</scope>
</reference>
<evidence type="ECO:0000259" key="3">
    <source>
        <dbReference type="PROSITE" id="PS50888"/>
    </source>
</evidence>